<feature type="compositionally biased region" description="Basic residues" evidence="1">
    <location>
        <begin position="276"/>
        <end position="286"/>
    </location>
</feature>
<sequence length="286" mass="32747">MIKRRFYKLEHGDKDSGSDSSCFSSDSDPEIEESEDSESESEDAVAQVSDDDSGEEEEESPAADDDDADEEEEEEDDGYRGRLEKTSMNRDFHLEEPPEEEEENYILGCMIKCNKVYKCRYCPKVICLNEISMNAHVASKKHAYCEKLHREKMLGSDDEVEKPSQIKGNRRSQRQGKSSKKEKLGTDDDEVDNKSETPSQLIKGNRPARRQGMMRSLKNEKLRTDDDEVDNKTETPSQLIKGNRRARRQGMMRSQKQEKVQGSSTTQRASADASQKARKKRRQSKD</sequence>
<dbReference type="EMBL" id="CM002870">
    <property type="protein sequence ID" value="KFK40767.1"/>
    <property type="molecule type" value="Genomic_DNA"/>
</dbReference>
<proteinExistence type="predicted"/>
<gene>
    <name evidence="2" type="ordered locus">AALP_Aa2g038200</name>
</gene>
<protein>
    <submittedName>
        <fullName evidence="2">Uncharacterized protein</fullName>
    </submittedName>
</protein>
<feature type="compositionally biased region" description="Basic and acidic residues" evidence="1">
    <location>
        <begin position="78"/>
        <end position="96"/>
    </location>
</feature>
<feature type="compositionally biased region" description="Basic and acidic residues" evidence="1">
    <location>
        <begin position="7"/>
        <end position="17"/>
    </location>
</feature>
<organism evidence="2 3">
    <name type="scientific">Arabis alpina</name>
    <name type="common">Alpine rock-cress</name>
    <dbReference type="NCBI Taxonomy" id="50452"/>
    <lineage>
        <taxon>Eukaryota</taxon>
        <taxon>Viridiplantae</taxon>
        <taxon>Streptophyta</taxon>
        <taxon>Embryophyta</taxon>
        <taxon>Tracheophyta</taxon>
        <taxon>Spermatophyta</taxon>
        <taxon>Magnoliopsida</taxon>
        <taxon>eudicotyledons</taxon>
        <taxon>Gunneridae</taxon>
        <taxon>Pentapetalae</taxon>
        <taxon>rosids</taxon>
        <taxon>malvids</taxon>
        <taxon>Brassicales</taxon>
        <taxon>Brassicaceae</taxon>
        <taxon>Arabideae</taxon>
        <taxon>Arabis</taxon>
    </lineage>
</organism>
<name>A0A087HF65_ARAAL</name>
<evidence type="ECO:0000313" key="2">
    <source>
        <dbReference type="EMBL" id="KFK40767.1"/>
    </source>
</evidence>
<dbReference type="OrthoDB" id="1745547at2759"/>
<feature type="compositionally biased region" description="Basic residues" evidence="1">
    <location>
        <begin position="168"/>
        <end position="178"/>
    </location>
</feature>
<dbReference type="Proteomes" id="UP000029120">
    <property type="component" value="Chromosome 2"/>
</dbReference>
<evidence type="ECO:0000256" key="1">
    <source>
        <dbReference type="SAM" id="MobiDB-lite"/>
    </source>
</evidence>
<keyword evidence="3" id="KW-1185">Reference proteome</keyword>
<feature type="region of interest" description="Disordered" evidence="1">
    <location>
        <begin position="151"/>
        <end position="286"/>
    </location>
</feature>
<dbReference type="eggNOG" id="ENOG502RZ3C">
    <property type="taxonomic scope" value="Eukaryota"/>
</dbReference>
<dbReference type="OMA" id="ETPAEMH"/>
<reference evidence="3" key="1">
    <citation type="journal article" date="2015" name="Nat. Plants">
        <title>Genome expansion of Arabis alpina linked with retrotransposition and reduced symmetric DNA methylation.</title>
        <authorList>
            <person name="Willing E.M."/>
            <person name="Rawat V."/>
            <person name="Mandakova T."/>
            <person name="Maumus F."/>
            <person name="James G.V."/>
            <person name="Nordstroem K.J."/>
            <person name="Becker C."/>
            <person name="Warthmann N."/>
            <person name="Chica C."/>
            <person name="Szarzynska B."/>
            <person name="Zytnicki M."/>
            <person name="Albani M.C."/>
            <person name="Kiefer C."/>
            <person name="Bergonzi S."/>
            <person name="Castaings L."/>
            <person name="Mateos J.L."/>
            <person name="Berns M.C."/>
            <person name="Bujdoso N."/>
            <person name="Piofczyk T."/>
            <person name="de Lorenzo L."/>
            <person name="Barrero-Sicilia C."/>
            <person name="Mateos I."/>
            <person name="Piednoel M."/>
            <person name="Hagmann J."/>
            <person name="Chen-Min-Tao R."/>
            <person name="Iglesias-Fernandez R."/>
            <person name="Schuster S.C."/>
            <person name="Alonso-Blanco C."/>
            <person name="Roudier F."/>
            <person name="Carbonero P."/>
            <person name="Paz-Ares J."/>
            <person name="Davis S.J."/>
            <person name="Pecinka A."/>
            <person name="Quesneville H."/>
            <person name="Colot V."/>
            <person name="Lysak M.A."/>
            <person name="Weigel D."/>
            <person name="Coupland G."/>
            <person name="Schneeberger K."/>
        </authorList>
    </citation>
    <scope>NUCLEOTIDE SEQUENCE [LARGE SCALE GENOMIC DNA]</scope>
    <source>
        <strain evidence="3">cv. Pajares</strain>
    </source>
</reference>
<feature type="region of interest" description="Disordered" evidence="1">
    <location>
        <begin position="1"/>
        <end position="104"/>
    </location>
</feature>
<dbReference type="AlphaFoldDB" id="A0A087HF65"/>
<evidence type="ECO:0000313" key="3">
    <source>
        <dbReference type="Proteomes" id="UP000029120"/>
    </source>
</evidence>
<dbReference type="Gramene" id="KFK40767">
    <property type="protein sequence ID" value="KFK40767"/>
    <property type="gene ID" value="AALP_AA2G038200"/>
</dbReference>
<accession>A0A087HF65</accession>
<dbReference type="PANTHER" id="PTHR36332">
    <property type="entry name" value="STRESS RESPONSE PROTEIN"/>
    <property type="match status" value="1"/>
</dbReference>
<dbReference type="PANTHER" id="PTHR36332:SF1">
    <property type="entry name" value="STRESS RESPONSE PROTEIN"/>
    <property type="match status" value="1"/>
</dbReference>
<feature type="compositionally biased region" description="Acidic residues" evidence="1">
    <location>
        <begin position="27"/>
        <end position="77"/>
    </location>
</feature>